<protein>
    <submittedName>
        <fullName evidence="1">Uncharacterized protein</fullName>
    </submittedName>
</protein>
<reference evidence="1" key="1">
    <citation type="journal article" date="2021" name="Proc. Natl. Acad. Sci. U.S.A.">
        <title>A Catalog of Tens of Thousands of Viruses from Human Metagenomes Reveals Hidden Associations with Chronic Diseases.</title>
        <authorList>
            <person name="Tisza M.J."/>
            <person name="Buck C.B."/>
        </authorList>
    </citation>
    <scope>NUCLEOTIDE SEQUENCE</scope>
    <source>
        <strain evidence="1">CtHip2</strain>
    </source>
</reference>
<evidence type="ECO:0000313" key="1">
    <source>
        <dbReference type="EMBL" id="DAF42775.1"/>
    </source>
</evidence>
<organism evidence="1">
    <name type="scientific">Siphoviridae sp. ctHip2</name>
    <dbReference type="NCBI Taxonomy" id="2827830"/>
    <lineage>
        <taxon>Viruses</taxon>
        <taxon>Duplodnaviria</taxon>
        <taxon>Heunggongvirae</taxon>
        <taxon>Uroviricota</taxon>
        <taxon>Caudoviricetes</taxon>
    </lineage>
</organism>
<proteinExistence type="predicted"/>
<dbReference type="EMBL" id="BK032497">
    <property type="protein sequence ID" value="DAF42775.1"/>
    <property type="molecule type" value="Genomic_DNA"/>
</dbReference>
<name>A0A8S5RW39_9CAUD</name>
<accession>A0A8S5RW39</accession>
<sequence>MLHYIRNFYYIHFLRVRILSPTFQQKLFSPKKAITQVTEVDCSPILI</sequence>